<dbReference type="PROSITE" id="PS50943">
    <property type="entry name" value="HTH_CROC1"/>
    <property type="match status" value="1"/>
</dbReference>
<dbReference type="GO" id="GO:0003700">
    <property type="term" value="F:DNA-binding transcription factor activity"/>
    <property type="evidence" value="ECO:0007669"/>
    <property type="project" value="TreeGrafter"/>
</dbReference>
<dbReference type="GO" id="GO:0005829">
    <property type="term" value="C:cytosol"/>
    <property type="evidence" value="ECO:0007669"/>
    <property type="project" value="TreeGrafter"/>
</dbReference>
<reference evidence="5" key="2">
    <citation type="journal article" date="2021" name="PeerJ">
        <title>Extensive microbial diversity within the chicken gut microbiome revealed by metagenomics and culture.</title>
        <authorList>
            <person name="Gilroy R."/>
            <person name="Ravi A."/>
            <person name="Getino M."/>
            <person name="Pursley I."/>
            <person name="Horton D.L."/>
            <person name="Alikhan N.F."/>
            <person name="Baker D."/>
            <person name="Gharbi K."/>
            <person name="Hall N."/>
            <person name="Watson M."/>
            <person name="Adriaenssens E.M."/>
            <person name="Foster-Nyarko E."/>
            <person name="Jarju S."/>
            <person name="Secka A."/>
            <person name="Antonio M."/>
            <person name="Oren A."/>
            <person name="Chaudhuri R.R."/>
            <person name="La Ragione R."/>
            <person name="Hildebrand F."/>
            <person name="Pallen M.J."/>
        </authorList>
    </citation>
    <scope>NUCLEOTIDE SEQUENCE</scope>
    <source>
        <strain evidence="5">6276</strain>
    </source>
</reference>
<keyword evidence="2" id="KW-0238">DNA-binding</keyword>
<dbReference type="PANTHER" id="PTHR46797:SF23">
    <property type="entry name" value="HTH-TYPE TRANSCRIPTIONAL REGULATOR SUTR"/>
    <property type="match status" value="1"/>
</dbReference>
<comment type="caution">
    <text evidence="5">The sequence shown here is derived from an EMBL/GenBank/DDBJ whole genome shotgun (WGS) entry which is preliminary data.</text>
</comment>
<evidence type="ECO:0000256" key="1">
    <source>
        <dbReference type="ARBA" id="ARBA00023015"/>
    </source>
</evidence>
<dbReference type="InterPro" id="IPR001387">
    <property type="entry name" value="Cro/C1-type_HTH"/>
</dbReference>
<dbReference type="Proteomes" id="UP000823928">
    <property type="component" value="Unassembled WGS sequence"/>
</dbReference>
<evidence type="ECO:0000259" key="4">
    <source>
        <dbReference type="PROSITE" id="PS50943"/>
    </source>
</evidence>
<evidence type="ECO:0000256" key="2">
    <source>
        <dbReference type="ARBA" id="ARBA00023125"/>
    </source>
</evidence>
<evidence type="ECO:0000313" key="6">
    <source>
        <dbReference type="Proteomes" id="UP000823928"/>
    </source>
</evidence>
<feature type="domain" description="HTH cro/C1-type" evidence="4">
    <location>
        <begin position="14"/>
        <end position="68"/>
    </location>
</feature>
<dbReference type="AlphaFoldDB" id="A0A9D1JM68"/>
<dbReference type="EMBL" id="DVIU01000060">
    <property type="protein sequence ID" value="HIS35568.1"/>
    <property type="molecule type" value="Genomic_DNA"/>
</dbReference>
<dbReference type="InterPro" id="IPR010982">
    <property type="entry name" value="Lambda_DNA-bd_dom_sf"/>
</dbReference>
<dbReference type="Gene3D" id="1.10.260.40">
    <property type="entry name" value="lambda repressor-like DNA-binding domains"/>
    <property type="match status" value="1"/>
</dbReference>
<organism evidence="5 6">
    <name type="scientific">Candidatus Scatousia excrementigallinarum</name>
    <dbReference type="NCBI Taxonomy" id="2840935"/>
    <lineage>
        <taxon>Bacteria</taxon>
        <taxon>Candidatus Scatousia</taxon>
    </lineage>
</organism>
<dbReference type="CDD" id="cd00093">
    <property type="entry name" value="HTH_XRE"/>
    <property type="match status" value="1"/>
</dbReference>
<dbReference type="GO" id="GO:0003677">
    <property type="term" value="F:DNA binding"/>
    <property type="evidence" value="ECO:0007669"/>
    <property type="project" value="UniProtKB-KW"/>
</dbReference>
<accession>A0A9D1JM68</accession>
<keyword evidence="1" id="KW-0805">Transcription regulation</keyword>
<reference evidence="5" key="1">
    <citation type="submission" date="2020-10" db="EMBL/GenBank/DDBJ databases">
        <authorList>
            <person name="Gilroy R."/>
        </authorList>
    </citation>
    <scope>NUCLEOTIDE SEQUENCE</scope>
    <source>
        <strain evidence="5">6276</strain>
    </source>
</reference>
<gene>
    <name evidence="5" type="ORF">IAC10_02910</name>
</gene>
<dbReference type="Pfam" id="PF01381">
    <property type="entry name" value="HTH_3"/>
    <property type="match status" value="1"/>
</dbReference>
<proteinExistence type="predicted"/>
<evidence type="ECO:0000256" key="3">
    <source>
        <dbReference type="ARBA" id="ARBA00023163"/>
    </source>
</evidence>
<keyword evidence="3" id="KW-0804">Transcription</keyword>
<dbReference type="SMART" id="SM00530">
    <property type="entry name" value="HTH_XRE"/>
    <property type="match status" value="1"/>
</dbReference>
<dbReference type="PANTHER" id="PTHR46797">
    <property type="entry name" value="HTH-TYPE TRANSCRIPTIONAL REGULATOR"/>
    <property type="match status" value="1"/>
</dbReference>
<name>A0A9D1JM68_9BACT</name>
<protein>
    <submittedName>
        <fullName evidence="5">Helix-turn-helix transcriptional regulator</fullName>
    </submittedName>
</protein>
<dbReference type="SUPFAM" id="SSF47413">
    <property type="entry name" value="lambda repressor-like DNA-binding domains"/>
    <property type="match status" value="1"/>
</dbReference>
<evidence type="ECO:0000313" key="5">
    <source>
        <dbReference type="EMBL" id="HIS35568.1"/>
    </source>
</evidence>
<sequence>MKDEELFDRIALNVKVERTKKRLTQAALAELIDVHEKYIGKIENGKQNVTIKTLNKLANALNIDICKLFENQS</sequence>
<dbReference type="InterPro" id="IPR050807">
    <property type="entry name" value="TransReg_Diox_bact_type"/>
</dbReference>